<feature type="domain" description="SLH" evidence="2">
    <location>
        <begin position="142"/>
        <end position="211"/>
    </location>
</feature>
<reference evidence="3" key="1">
    <citation type="submission" date="2014-07" db="EMBL/GenBank/DDBJ databases">
        <authorList>
            <person name="Urmite Genomes Urmite Genomes"/>
        </authorList>
    </citation>
    <scope>NUCLEOTIDE SEQUENCE</scope>
    <source>
        <strain evidence="3">13S34_air</strain>
    </source>
</reference>
<feature type="chain" id="PRO_5038791626" evidence="1">
    <location>
        <begin position="19"/>
        <end position="366"/>
    </location>
</feature>
<evidence type="ECO:0000313" key="3">
    <source>
        <dbReference type="EMBL" id="CEA04972.1"/>
    </source>
</evidence>
<feature type="domain" description="SLH" evidence="2">
    <location>
        <begin position="87"/>
        <end position="141"/>
    </location>
</feature>
<name>A0A078MHU0_9BACL</name>
<accession>A0A078MHU0</accession>
<dbReference type="InterPro" id="IPR051465">
    <property type="entry name" value="Cell_Envelope_Struct_Comp"/>
</dbReference>
<evidence type="ECO:0000259" key="2">
    <source>
        <dbReference type="PROSITE" id="PS51272"/>
    </source>
</evidence>
<feature type="signal peptide" evidence="1">
    <location>
        <begin position="1"/>
        <end position="18"/>
    </location>
</feature>
<dbReference type="PANTHER" id="PTHR43308">
    <property type="entry name" value="OUTER MEMBRANE PROTEIN ALPHA-RELATED"/>
    <property type="match status" value="1"/>
</dbReference>
<dbReference type="InterPro" id="IPR001119">
    <property type="entry name" value="SLH_dom"/>
</dbReference>
<dbReference type="Pfam" id="PF00395">
    <property type="entry name" value="SLH"/>
    <property type="match status" value="3"/>
</dbReference>
<organism evidence="3">
    <name type="scientific">Metalysinibacillus saudimassiliensis</name>
    <dbReference type="NCBI Taxonomy" id="1461583"/>
    <lineage>
        <taxon>Bacteria</taxon>
        <taxon>Bacillati</taxon>
        <taxon>Bacillota</taxon>
        <taxon>Bacilli</taxon>
        <taxon>Bacillales</taxon>
        <taxon>Caryophanaceae</taxon>
        <taxon>Metalysinibacillus</taxon>
    </lineage>
</organism>
<protein>
    <submittedName>
        <fullName evidence="3">S-layer protein sap</fullName>
    </submittedName>
</protein>
<proteinExistence type="predicted"/>
<dbReference type="PATRIC" id="fig|1461583.4.peg.2153"/>
<dbReference type="PROSITE" id="PS51272">
    <property type="entry name" value="SLH"/>
    <property type="match status" value="3"/>
</dbReference>
<dbReference type="EMBL" id="LN483076">
    <property type="protein sequence ID" value="CEA04972.1"/>
    <property type="molecule type" value="Genomic_DNA"/>
</dbReference>
<gene>
    <name evidence="3" type="primary">sap_2</name>
    <name evidence="3" type="ORF">BN1050_02236</name>
</gene>
<sequence length="366" mass="41036">MKKIVATFAALFLMSTFAITGHAQMFKDIPNNSDSFYEVNYLINKEVISGYSDGTFRPTALIQKQHIAKMLVQALQLPTDNVTNPHYEDIPTDFLYYKEIAAAQNAGLFDKAPTFNPKSTITRAAMAEVLARAYKLQAPEGYEDSFTDISADTPSYDAILAIASLGITIGTPDKANPGYRSFMPNKELTRMHFTAFLARAMTLQPYTFSLAQKSQHNYDVLIPTGTTRNLLYEPAGEGTWSVSNLTDGYMYNSYKEEETDERYVMSPPTADQKPLIIQKPIRIGTQSKLEDAPNATVTIISTMAKTVVNGKKYEDLVLVEQYDRDTKNIYHYFFAKDKGLIKQELVAIGEQAKLTPEMTLVKQLVE</sequence>
<dbReference type="AlphaFoldDB" id="A0A078MHU0"/>
<feature type="domain" description="SLH" evidence="2">
    <location>
        <begin position="22"/>
        <end position="85"/>
    </location>
</feature>
<keyword evidence="1" id="KW-0732">Signal</keyword>
<dbReference type="HOGENOM" id="CLU_756050_0_0_9"/>
<evidence type="ECO:0000256" key="1">
    <source>
        <dbReference type="SAM" id="SignalP"/>
    </source>
</evidence>